<keyword evidence="2" id="KW-1185">Reference proteome</keyword>
<proteinExistence type="predicted"/>
<reference evidence="1 2" key="1">
    <citation type="submission" date="2024-04" db="EMBL/GenBank/DDBJ databases">
        <title>Defined microbial consortia suppress multidrug-resistant proinflammatory Enterobacteriaceae via ecological control.</title>
        <authorList>
            <person name="Furuichi M."/>
            <person name="Kawaguchi T."/>
            <person name="Pust M."/>
            <person name="Yasuma K."/>
            <person name="Plichta D."/>
            <person name="Hasegawa N."/>
            <person name="Ohya T."/>
            <person name="Bhattarai S."/>
            <person name="Sasajima S."/>
            <person name="Aoto Y."/>
            <person name="Tuganbaev T."/>
            <person name="Yaginuma M."/>
            <person name="Ueda M."/>
            <person name="Okahashi N."/>
            <person name="Amafuji K."/>
            <person name="Kiridooshi Y."/>
            <person name="Sugita K."/>
            <person name="Strazar M."/>
            <person name="Skelly A."/>
            <person name="Suda W."/>
            <person name="Hattori M."/>
            <person name="Nakamoto N."/>
            <person name="Caballero S."/>
            <person name="Norman J."/>
            <person name="Olle B."/>
            <person name="Tanoue T."/>
            <person name="Arita M."/>
            <person name="Bucci V."/>
            <person name="Atarashi K."/>
            <person name="Xavier R."/>
            <person name="Honda K."/>
        </authorList>
    </citation>
    <scope>NUCLEOTIDE SEQUENCE [LARGE SCALE GENOMIC DNA]</scope>
    <source>
        <strain evidence="2">k34-0107-D12</strain>
    </source>
</reference>
<sequence>MPKLIKNKRILVFLLIIFILIIVVIYCYRTTNNELIVPTEEEVVLNGYPENENGETYGPAIENMFPPDLMLAIGEDNIQGYVKLSESAGKVAESPEEAEALNKSTKAYSVPLYLQDGKTVIGKFILVPNAKR</sequence>
<name>A0ABQ0BXQ9_9FIRM</name>
<gene>
    <name evidence="1" type="ORF">K340107D12_41210</name>
</gene>
<evidence type="ECO:0000313" key="2">
    <source>
        <dbReference type="Proteomes" id="UP001600941"/>
    </source>
</evidence>
<dbReference type="Proteomes" id="UP001600941">
    <property type="component" value="Unassembled WGS sequence"/>
</dbReference>
<accession>A0ABQ0BXQ9</accession>
<dbReference type="RefSeq" id="WP_052099760.1">
    <property type="nucleotide sequence ID" value="NZ_AP031413.1"/>
</dbReference>
<organism evidence="1 2">
    <name type="scientific">Blautia parvula</name>
    <dbReference type="NCBI Taxonomy" id="2877527"/>
    <lineage>
        <taxon>Bacteria</taxon>
        <taxon>Bacillati</taxon>
        <taxon>Bacillota</taxon>
        <taxon>Clostridia</taxon>
        <taxon>Lachnospirales</taxon>
        <taxon>Lachnospiraceae</taxon>
        <taxon>Blautia</taxon>
    </lineage>
</organism>
<protein>
    <submittedName>
        <fullName evidence="1">Uncharacterized protein</fullName>
    </submittedName>
</protein>
<evidence type="ECO:0000313" key="1">
    <source>
        <dbReference type="EMBL" id="GAA6501305.1"/>
    </source>
</evidence>
<dbReference type="EMBL" id="BAABZQ010000001">
    <property type="protein sequence ID" value="GAA6501305.1"/>
    <property type="molecule type" value="Genomic_DNA"/>
</dbReference>
<comment type="caution">
    <text evidence="1">The sequence shown here is derived from an EMBL/GenBank/DDBJ whole genome shotgun (WGS) entry which is preliminary data.</text>
</comment>